<dbReference type="PROSITE" id="PS60002">
    <property type="entry name" value="PHOSPHOKETOLASE_1"/>
    <property type="match status" value="1"/>
</dbReference>
<reference evidence="8" key="1">
    <citation type="submission" date="2019-08" db="EMBL/GenBank/DDBJ databases">
        <title>Limnoglobus roseus gen. nov., sp. nov., a novel freshwater planctomycete with a giant genome from the family Gemmataceae.</title>
        <authorList>
            <person name="Kulichevskaya I.S."/>
            <person name="Naumoff D.G."/>
            <person name="Miroshnikov K."/>
            <person name="Ivanova A."/>
            <person name="Philippov D.A."/>
            <person name="Hakobyan A."/>
            <person name="Rijpstra I.C."/>
            <person name="Sinninghe Damste J.S."/>
            <person name="Liesack W."/>
            <person name="Dedysh S.N."/>
        </authorList>
    </citation>
    <scope>NUCLEOTIDE SEQUENCE [LARGE SCALE GENOMIC DNA]</scope>
    <source>
        <strain evidence="8">PX52</strain>
    </source>
</reference>
<gene>
    <name evidence="7" type="ORF">PX52LOC_03702</name>
</gene>
<dbReference type="OrthoDB" id="9768449at2"/>
<dbReference type="NCBIfam" id="NF003616">
    <property type="entry name" value="PRK05261.1-1"/>
    <property type="match status" value="1"/>
</dbReference>
<sequence length="802" mass="88812">MPATVTPKAKATERPPWSGLEHTTTTARYLRAVNYLAAAQIYLAFNPLLRDPLRPDHVKDRLLGHWGTCPGINLVHTYLNQFILRADASVLLVTGPGHGAAANLANMYLDGSLAEVYPDMTRDLVGLTAFVRAFSWPGGFASHLTPALPGVIHEGGELGYALATAFGAAFDNPDLLVPCIVGDGEAETGPTATAWHSTKFLNPATDGAVLPILHLNGYKIASPSLYGTMDRDDLDSLFTGYGYAPYFAGYDGRPEDEFAAAMEEAYADVRWIQSQARQGQSLRKPRWPMIVLHTPKGWTGPKEVDGKPVEGTFRAHQVPGKGLKTNPVHLAAVEGWLKSYRPEELFDAAGRPAPDLLAACPRGDRRIALNPHALGGAVRRPLTLPSVEDAGVEIVERGGQSASSMEALGRYLRLVTALNQKDRNFRVVCPDELESNKLGAILDVTDRQYTWPVPPEVEHIGPDGRVMEVLSEHTCQGWLQGYLLTGRHGVFPCYEAFVGIVDTMMNQYAKFLKTSMELPWRRQVAALNYVLSSDAWRQEHNGYSHQGPGFINNLLTKKGHTIRVYLPPDANSLLVTMEHCLTSTNRVNLVVAGKQPMPQWLTLAEAREHCRVGASVWRWASSHDGEQSDIVLAGCGDTPTLEVMAAAQLLRDLAPDWRVRVVNVTNLLALGIPQKYPHGLDADHFDDLFPPGVPVVFNFHGYTAAVKQLLFERPNNGRFDLNGYREEGTTTTPFDMHVRNRTSRYHLVMQVAEKVAARRPDTQSRAEVLTRTCWDHLSDHDKYIRQHGVDRPEVVGWRWQPQ</sequence>
<dbReference type="Proteomes" id="UP000324974">
    <property type="component" value="Chromosome"/>
</dbReference>
<dbReference type="GO" id="GO:0016832">
    <property type="term" value="F:aldehyde-lyase activity"/>
    <property type="evidence" value="ECO:0007669"/>
    <property type="project" value="InterPro"/>
</dbReference>
<evidence type="ECO:0000313" key="7">
    <source>
        <dbReference type="EMBL" id="QEL16736.1"/>
    </source>
</evidence>
<dbReference type="RefSeq" id="WP_149111423.1">
    <property type="nucleotide sequence ID" value="NZ_CP042425.1"/>
</dbReference>
<dbReference type="InterPro" id="IPR005593">
    <property type="entry name" value="Xul5P/Fru6P_PKetolase"/>
</dbReference>
<comment type="cofactor">
    <cofactor evidence="1">
        <name>thiamine diphosphate</name>
        <dbReference type="ChEBI" id="CHEBI:58937"/>
    </cofactor>
</comment>
<proteinExistence type="inferred from homology"/>
<keyword evidence="8" id="KW-1185">Reference proteome</keyword>
<dbReference type="Pfam" id="PF09364">
    <property type="entry name" value="XFP_N"/>
    <property type="match status" value="1"/>
</dbReference>
<evidence type="ECO:0000259" key="6">
    <source>
        <dbReference type="Pfam" id="PF09364"/>
    </source>
</evidence>
<comment type="similarity">
    <text evidence="2">Belongs to the XFP family.</text>
</comment>
<dbReference type="AlphaFoldDB" id="A0A5C1AFI5"/>
<dbReference type="InterPro" id="IPR009014">
    <property type="entry name" value="Transketo_C/PFOR_II"/>
</dbReference>
<dbReference type="InterPro" id="IPR019790">
    <property type="entry name" value="Xul5P/Fru6P_PKetolase_CS"/>
</dbReference>
<dbReference type="EMBL" id="CP042425">
    <property type="protein sequence ID" value="QEL16736.1"/>
    <property type="molecule type" value="Genomic_DNA"/>
</dbReference>
<dbReference type="InterPro" id="IPR018969">
    <property type="entry name" value="Xul5P/Fru6P_PKetolase_C"/>
</dbReference>
<dbReference type="PROSITE" id="PS60003">
    <property type="entry name" value="PHOSPHOKETOLASE_2"/>
    <property type="match status" value="1"/>
</dbReference>
<feature type="domain" description="Xylulose 5-phosphate/Fructose 6-phosphate phosphoketolase N-terminal" evidence="6">
    <location>
        <begin position="26"/>
        <end position="377"/>
    </location>
</feature>
<evidence type="ECO:0000313" key="8">
    <source>
        <dbReference type="Proteomes" id="UP000324974"/>
    </source>
</evidence>
<feature type="domain" description="Xylulose 5-phosphate/Fructose 6-phosphate phosphoketolase C-terminal" evidence="5">
    <location>
        <begin position="594"/>
        <end position="799"/>
    </location>
</feature>
<dbReference type="SUPFAM" id="SSF52518">
    <property type="entry name" value="Thiamin diphosphate-binding fold (THDP-binding)"/>
    <property type="match status" value="2"/>
</dbReference>
<evidence type="ECO:0000259" key="5">
    <source>
        <dbReference type="Pfam" id="PF09363"/>
    </source>
</evidence>
<dbReference type="Gene3D" id="3.40.50.970">
    <property type="match status" value="2"/>
</dbReference>
<dbReference type="Gene3D" id="3.40.50.920">
    <property type="match status" value="1"/>
</dbReference>
<accession>A0A5C1AFI5</accession>
<keyword evidence="4" id="KW-0456">Lyase</keyword>
<dbReference type="SMR" id="A0A5C1AFI5"/>
<evidence type="ECO:0000256" key="4">
    <source>
        <dbReference type="ARBA" id="ARBA00023239"/>
    </source>
</evidence>
<dbReference type="InterPro" id="IPR018970">
    <property type="entry name" value="Xul5P/Fru6P_PKetolase_N"/>
</dbReference>
<organism evidence="7 8">
    <name type="scientific">Limnoglobus roseus</name>
    <dbReference type="NCBI Taxonomy" id="2598579"/>
    <lineage>
        <taxon>Bacteria</taxon>
        <taxon>Pseudomonadati</taxon>
        <taxon>Planctomycetota</taxon>
        <taxon>Planctomycetia</taxon>
        <taxon>Gemmatales</taxon>
        <taxon>Gemmataceae</taxon>
        <taxon>Limnoglobus</taxon>
    </lineage>
</organism>
<keyword evidence="3" id="KW-0786">Thiamine pyrophosphate</keyword>
<protein>
    <submittedName>
        <fullName evidence="7">Phosphoketolase</fullName>
    </submittedName>
</protein>
<name>A0A5C1AFI5_9BACT</name>
<evidence type="ECO:0000256" key="2">
    <source>
        <dbReference type="ARBA" id="ARBA00005623"/>
    </source>
</evidence>
<dbReference type="Pfam" id="PF03894">
    <property type="entry name" value="XFP"/>
    <property type="match status" value="1"/>
</dbReference>
<dbReference type="InterPro" id="IPR029061">
    <property type="entry name" value="THDP-binding"/>
</dbReference>
<dbReference type="KEGG" id="lrs:PX52LOC_03702"/>
<dbReference type="Pfam" id="PF09363">
    <property type="entry name" value="XFP_C"/>
    <property type="match status" value="1"/>
</dbReference>
<dbReference type="NCBIfam" id="NF003619">
    <property type="entry name" value="PRK05261.1-4"/>
    <property type="match status" value="1"/>
</dbReference>
<dbReference type="InterPro" id="IPR019789">
    <property type="entry name" value="Xul5P/Fru6P_PKetolase_ThDP_BS"/>
</dbReference>
<dbReference type="PANTHER" id="PTHR31273:SF1">
    <property type="entry name" value="PHOSPHOKETOLASE-RELATED"/>
    <property type="match status" value="1"/>
</dbReference>
<evidence type="ECO:0000256" key="1">
    <source>
        <dbReference type="ARBA" id="ARBA00001964"/>
    </source>
</evidence>
<evidence type="ECO:0000256" key="3">
    <source>
        <dbReference type="ARBA" id="ARBA00023052"/>
    </source>
</evidence>
<dbReference type="PIRSF" id="PIRSF017245">
    <property type="entry name" value="Phosphoketolase"/>
    <property type="match status" value="1"/>
</dbReference>
<dbReference type="GO" id="GO:0005975">
    <property type="term" value="P:carbohydrate metabolic process"/>
    <property type="evidence" value="ECO:0007669"/>
    <property type="project" value="InterPro"/>
</dbReference>
<dbReference type="PANTHER" id="PTHR31273">
    <property type="entry name" value="PHOSPHOKETOLASE-RELATED"/>
    <property type="match status" value="1"/>
</dbReference>